<keyword evidence="3 7" id="KW-0067">ATP-binding</keyword>
<keyword evidence="4 6" id="KW-1133">Transmembrane helix</keyword>
<dbReference type="EMBL" id="BAABME010013978">
    <property type="protein sequence ID" value="GAA0186730.1"/>
    <property type="molecule type" value="Genomic_DNA"/>
</dbReference>
<comment type="caution">
    <text evidence="7">The sequence shown here is derived from an EMBL/GenBank/DDBJ whole genome shotgun (WGS) entry which is preliminary data.</text>
</comment>
<protein>
    <submittedName>
        <fullName evidence="7">ATP-binding cassette</fullName>
    </submittedName>
</protein>
<evidence type="ECO:0000256" key="2">
    <source>
        <dbReference type="ARBA" id="ARBA00022741"/>
    </source>
</evidence>
<dbReference type="GO" id="GO:0005524">
    <property type="term" value="F:ATP binding"/>
    <property type="evidence" value="ECO:0007669"/>
    <property type="project" value="UniProtKB-KW"/>
</dbReference>
<keyword evidence="2" id="KW-0547">Nucleotide-binding</keyword>
<dbReference type="PANTHER" id="PTHR24223">
    <property type="entry name" value="ATP-BINDING CASSETTE SUB-FAMILY C"/>
    <property type="match status" value="1"/>
</dbReference>
<feature type="transmembrane region" description="Helical" evidence="6">
    <location>
        <begin position="59"/>
        <end position="83"/>
    </location>
</feature>
<proteinExistence type="predicted"/>
<dbReference type="PANTHER" id="PTHR24223:SF369">
    <property type="entry name" value="ABC TRANSPORTER C FAMILY MEMBER 10"/>
    <property type="match status" value="1"/>
</dbReference>
<dbReference type="GO" id="GO:0016020">
    <property type="term" value="C:membrane"/>
    <property type="evidence" value="ECO:0007669"/>
    <property type="project" value="InterPro"/>
</dbReference>
<dbReference type="InterPro" id="IPR036640">
    <property type="entry name" value="ABC1_TM_sf"/>
</dbReference>
<dbReference type="GO" id="GO:0042626">
    <property type="term" value="F:ATPase-coupled transmembrane transporter activity"/>
    <property type="evidence" value="ECO:0007669"/>
    <property type="project" value="TreeGrafter"/>
</dbReference>
<evidence type="ECO:0000256" key="6">
    <source>
        <dbReference type="SAM" id="Phobius"/>
    </source>
</evidence>
<evidence type="ECO:0000256" key="5">
    <source>
        <dbReference type="ARBA" id="ARBA00023136"/>
    </source>
</evidence>
<organism evidence="7 8">
    <name type="scientific">Lithospermum erythrorhizon</name>
    <name type="common">Purple gromwell</name>
    <name type="synonym">Lithospermum officinale var. erythrorhizon</name>
    <dbReference type="NCBI Taxonomy" id="34254"/>
    <lineage>
        <taxon>Eukaryota</taxon>
        <taxon>Viridiplantae</taxon>
        <taxon>Streptophyta</taxon>
        <taxon>Embryophyta</taxon>
        <taxon>Tracheophyta</taxon>
        <taxon>Spermatophyta</taxon>
        <taxon>Magnoliopsida</taxon>
        <taxon>eudicotyledons</taxon>
        <taxon>Gunneridae</taxon>
        <taxon>Pentapetalae</taxon>
        <taxon>asterids</taxon>
        <taxon>lamiids</taxon>
        <taxon>Boraginales</taxon>
        <taxon>Boraginaceae</taxon>
        <taxon>Boraginoideae</taxon>
        <taxon>Lithospermeae</taxon>
        <taxon>Lithospermum</taxon>
    </lineage>
</organism>
<dbReference type="AlphaFoldDB" id="A0AAV3S0R8"/>
<evidence type="ECO:0000313" key="8">
    <source>
        <dbReference type="Proteomes" id="UP001454036"/>
    </source>
</evidence>
<reference evidence="7 8" key="1">
    <citation type="submission" date="2024-01" db="EMBL/GenBank/DDBJ databases">
        <title>The complete chloroplast genome sequence of Lithospermum erythrorhizon: insights into the phylogenetic relationship among Boraginaceae species and the maternal lineages of purple gromwells.</title>
        <authorList>
            <person name="Okada T."/>
            <person name="Watanabe K."/>
        </authorList>
    </citation>
    <scope>NUCLEOTIDE SEQUENCE [LARGE SCALE GENOMIC DNA]</scope>
</reference>
<dbReference type="SUPFAM" id="SSF90123">
    <property type="entry name" value="ABC transporter transmembrane region"/>
    <property type="match status" value="1"/>
</dbReference>
<evidence type="ECO:0000256" key="4">
    <source>
        <dbReference type="ARBA" id="ARBA00022989"/>
    </source>
</evidence>
<accession>A0AAV3S0R8</accession>
<evidence type="ECO:0000256" key="1">
    <source>
        <dbReference type="ARBA" id="ARBA00022692"/>
    </source>
</evidence>
<sequence length="122" mass="13975">MAANIENLSLFWGWNHQRPCLHSYYILFFGHPCRVMTLRLSDGNLVSQDLSIVDHDQFAYANLAVLAIVTWKVLFVSIPMVYLSIRLQRYYFASAKEFMRINGTTKSFVTNHLAETVAGVIS</sequence>
<keyword evidence="8" id="KW-1185">Reference proteome</keyword>
<keyword evidence="1 6" id="KW-0812">Transmembrane</keyword>
<gene>
    <name evidence="7" type="ORF">LIER_34018</name>
</gene>
<evidence type="ECO:0000313" key="7">
    <source>
        <dbReference type="EMBL" id="GAA0186730.1"/>
    </source>
</evidence>
<dbReference type="Proteomes" id="UP001454036">
    <property type="component" value="Unassembled WGS sequence"/>
</dbReference>
<evidence type="ECO:0000256" key="3">
    <source>
        <dbReference type="ARBA" id="ARBA00022840"/>
    </source>
</evidence>
<keyword evidence="5 6" id="KW-0472">Membrane</keyword>
<name>A0AAV3S0R8_LITER</name>
<dbReference type="InterPro" id="IPR050173">
    <property type="entry name" value="ABC_transporter_C-like"/>
</dbReference>